<keyword evidence="5" id="KW-0812">Transmembrane</keyword>
<dbReference type="Proteomes" id="UP000319809">
    <property type="component" value="Chromosome"/>
</dbReference>
<dbReference type="PROSITE" id="PS50234">
    <property type="entry name" value="VWFA"/>
    <property type="match status" value="1"/>
</dbReference>
<feature type="region of interest" description="Disordered" evidence="4">
    <location>
        <begin position="676"/>
        <end position="696"/>
    </location>
</feature>
<feature type="compositionally biased region" description="Basic and acidic residues" evidence="4">
    <location>
        <begin position="463"/>
        <end position="472"/>
    </location>
</feature>
<dbReference type="SMART" id="SM00028">
    <property type="entry name" value="TPR"/>
    <property type="match status" value="1"/>
</dbReference>
<gene>
    <name evidence="7" type="ORF">FH971_06450</name>
</gene>
<evidence type="ECO:0000259" key="6">
    <source>
        <dbReference type="PROSITE" id="PS50234"/>
    </source>
</evidence>
<dbReference type="InterPro" id="IPR011990">
    <property type="entry name" value="TPR-like_helical_dom_sf"/>
</dbReference>
<feature type="compositionally biased region" description="Low complexity" evidence="4">
    <location>
        <begin position="539"/>
        <end position="556"/>
    </location>
</feature>
<organism evidence="7 8">
    <name type="scientific">Shewanella polaris</name>
    <dbReference type="NCBI Taxonomy" id="2588449"/>
    <lineage>
        <taxon>Bacteria</taxon>
        <taxon>Pseudomonadati</taxon>
        <taxon>Pseudomonadota</taxon>
        <taxon>Gammaproteobacteria</taxon>
        <taxon>Alteromonadales</taxon>
        <taxon>Shewanellaceae</taxon>
        <taxon>Shewanella</taxon>
    </lineage>
</organism>
<dbReference type="PROSITE" id="PS50005">
    <property type="entry name" value="TPR"/>
    <property type="match status" value="1"/>
</dbReference>
<evidence type="ECO:0000256" key="5">
    <source>
        <dbReference type="SAM" id="Phobius"/>
    </source>
</evidence>
<dbReference type="PANTHER" id="PTHR22550:SF14">
    <property type="entry name" value="VWFA DOMAIN-CONTAINING PROTEIN"/>
    <property type="match status" value="1"/>
</dbReference>
<keyword evidence="5" id="KW-0472">Membrane</keyword>
<feature type="compositionally biased region" description="Polar residues" evidence="4">
    <location>
        <begin position="641"/>
        <end position="650"/>
    </location>
</feature>
<dbReference type="InterPro" id="IPR013105">
    <property type="entry name" value="TPR_2"/>
</dbReference>
<sequence>MMVHFIRPEWLWGLIPVLILSTLFWRKQSQQSAWKQYIAPHLSQLLISQTVEKTHQPKWLLIVCWIIAVIAIAGPALNKQSLPVFATEQGRVLVMDMSQSMYATDLSPNRLSYAKFRATDLLNELKEGETGLIAYAGDAYTISPLTRDSGTILNLLPTLSPDIMPTKGSNLAAALSLAEKLLAQGGHVTGDIIVMTDGISAHQFNQATTALNSRYRLSIMAFGSKQGAPIRLADGQLLRDNSNEVVVAKTDYGLLQKLVQQHQGILVPAQTDGSDVTTLTQWLASDGKATETELAGEAWQDLGPYLAMLLIIPMLMSFRQGLLTIMLNPALLLATAMAFSLTQSQPAQAFVWQDLWQTKDQQAQSAFQQGEFAQAADTFKDSQWRASAHYKAGDYQQALAEFEQDNSAQGLYNQGNALMQLKDYQEAITRYQKAIAAQSPFSEAEKNFALAQQLLEQQQQDPSKQESDKSEQDQSNSNDDNSSEKSSSDKSDSDQSKPDQSQSGQQKNQQGQQDQSGQQSQDQSSENQSNDNNDRSSDSEQQQSQNQQPQADQTSNSDEQQNGDQKQNSAEPQAPQSSEDNQSSQQNDVANQDTPESNEASMQANASKRGEQQTDDSQKMNTSAASAQPSDKTATEGKSSEVISASQANQDKLPADMERALRAINEDPQVLIRNKMQLEYQKRRQNSQPTKDNEQW</sequence>
<dbReference type="SUPFAM" id="SSF48452">
    <property type="entry name" value="TPR-like"/>
    <property type="match status" value="1"/>
</dbReference>
<dbReference type="Pfam" id="PF13519">
    <property type="entry name" value="VWA_2"/>
    <property type="match status" value="1"/>
</dbReference>
<name>A0A4Y5YD87_9GAMM</name>
<dbReference type="EMBL" id="CP041036">
    <property type="protein sequence ID" value="QDE30644.1"/>
    <property type="molecule type" value="Genomic_DNA"/>
</dbReference>
<keyword evidence="1" id="KW-0677">Repeat</keyword>
<dbReference type="InterPro" id="IPR036465">
    <property type="entry name" value="vWFA_dom_sf"/>
</dbReference>
<dbReference type="Gene3D" id="1.25.40.10">
    <property type="entry name" value="Tetratricopeptide repeat domain"/>
    <property type="match status" value="1"/>
</dbReference>
<evidence type="ECO:0000256" key="2">
    <source>
        <dbReference type="ARBA" id="ARBA00022803"/>
    </source>
</evidence>
<dbReference type="InterPro" id="IPR002035">
    <property type="entry name" value="VWF_A"/>
</dbReference>
<keyword evidence="8" id="KW-1185">Reference proteome</keyword>
<feature type="domain" description="VWFA" evidence="6">
    <location>
        <begin position="90"/>
        <end position="262"/>
    </location>
</feature>
<dbReference type="KEGG" id="spol:FH971_06450"/>
<evidence type="ECO:0000256" key="4">
    <source>
        <dbReference type="SAM" id="MobiDB-lite"/>
    </source>
</evidence>
<dbReference type="Pfam" id="PF07719">
    <property type="entry name" value="TPR_2"/>
    <property type="match status" value="1"/>
</dbReference>
<evidence type="ECO:0000256" key="3">
    <source>
        <dbReference type="PROSITE-ProRule" id="PRU00339"/>
    </source>
</evidence>
<feature type="compositionally biased region" description="Basic and acidic residues" evidence="4">
    <location>
        <begin position="482"/>
        <end position="497"/>
    </location>
</feature>
<dbReference type="PANTHER" id="PTHR22550">
    <property type="entry name" value="SPORE GERMINATION PROTEIN"/>
    <property type="match status" value="1"/>
</dbReference>
<feature type="compositionally biased region" description="Polar residues" evidence="4">
    <location>
        <begin position="557"/>
        <end position="575"/>
    </location>
</feature>
<feature type="compositionally biased region" description="Polar residues" evidence="4">
    <location>
        <begin position="619"/>
        <end position="632"/>
    </location>
</feature>
<feature type="repeat" description="TPR" evidence="3">
    <location>
        <begin position="408"/>
        <end position="441"/>
    </location>
</feature>
<evidence type="ECO:0000256" key="1">
    <source>
        <dbReference type="ARBA" id="ARBA00022737"/>
    </source>
</evidence>
<dbReference type="Gene3D" id="3.40.50.410">
    <property type="entry name" value="von Willebrand factor, type A domain"/>
    <property type="match status" value="1"/>
</dbReference>
<feature type="compositionally biased region" description="Low complexity" evidence="4">
    <location>
        <begin position="498"/>
        <end position="531"/>
    </location>
</feature>
<dbReference type="SUPFAM" id="SSF53300">
    <property type="entry name" value="vWA-like"/>
    <property type="match status" value="1"/>
</dbReference>
<proteinExistence type="predicted"/>
<feature type="compositionally biased region" description="Basic and acidic residues" evidence="4">
    <location>
        <begin position="608"/>
        <end position="618"/>
    </location>
</feature>
<evidence type="ECO:0000313" key="7">
    <source>
        <dbReference type="EMBL" id="QDE30644.1"/>
    </source>
</evidence>
<dbReference type="AlphaFoldDB" id="A0A4Y5YD87"/>
<feature type="transmembrane region" description="Helical" evidence="5">
    <location>
        <begin position="59"/>
        <end position="77"/>
    </location>
</feature>
<feature type="compositionally biased region" description="Polar residues" evidence="4">
    <location>
        <begin position="589"/>
        <end position="606"/>
    </location>
</feature>
<feature type="compositionally biased region" description="Low complexity" evidence="4">
    <location>
        <begin position="576"/>
        <end position="588"/>
    </location>
</feature>
<protein>
    <submittedName>
        <fullName evidence="7">VWA domain-containing protein</fullName>
    </submittedName>
</protein>
<feature type="region of interest" description="Disordered" evidence="4">
    <location>
        <begin position="455"/>
        <end position="655"/>
    </location>
</feature>
<dbReference type="InterPro" id="IPR019734">
    <property type="entry name" value="TPR_rpt"/>
</dbReference>
<reference evidence="7 8" key="1">
    <citation type="submission" date="2019-06" db="EMBL/GenBank/DDBJ databases">
        <title>The genome of Shewanella sp. SM1901.</title>
        <authorList>
            <person name="Cha Q."/>
        </authorList>
    </citation>
    <scope>NUCLEOTIDE SEQUENCE [LARGE SCALE GENOMIC DNA]</scope>
    <source>
        <strain evidence="7 8">SM1901</strain>
    </source>
</reference>
<dbReference type="SMART" id="SM00327">
    <property type="entry name" value="VWA"/>
    <property type="match status" value="1"/>
</dbReference>
<keyword evidence="2 3" id="KW-0802">TPR repeat</keyword>
<feature type="transmembrane region" description="Helical" evidence="5">
    <location>
        <begin position="6"/>
        <end position="25"/>
    </location>
</feature>
<keyword evidence="5" id="KW-1133">Transmembrane helix</keyword>
<evidence type="ECO:0000313" key="8">
    <source>
        <dbReference type="Proteomes" id="UP000319809"/>
    </source>
</evidence>
<dbReference type="InterPro" id="IPR050768">
    <property type="entry name" value="UPF0353/GerABKA_families"/>
</dbReference>
<accession>A0A4Y5YD87</accession>